<feature type="transmembrane region" description="Helical" evidence="8">
    <location>
        <begin position="265"/>
        <end position="286"/>
    </location>
</feature>
<dbReference type="SMART" id="SM00382">
    <property type="entry name" value="AAA"/>
    <property type="match status" value="1"/>
</dbReference>
<dbReference type="Gene3D" id="3.40.50.300">
    <property type="entry name" value="P-loop containing nucleotide triphosphate hydrolases"/>
    <property type="match status" value="1"/>
</dbReference>
<keyword evidence="12" id="KW-1185">Reference proteome</keyword>
<dbReference type="GO" id="GO:0005524">
    <property type="term" value="F:ATP binding"/>
    <property type="evidence" value="ECO:0007669"/>
    <property type="project" value="UniProtKB-KW"/>
</dbReference>
<dbReference type="PANTHER" id="PTHR43394">
    <property type="entry name" value="ATP-DEPENDENT PERMEASE MDL1, MITOCHONDRIAL"/>
    <property type="match status" value="1"/>
</dbReference>
<dbReference type="Pfam" id="PF00664">
    <property type="entry name" value="ABC_membrane"/>
    <property type="match status" value="1"/>
</dbReference>
<organism evidence="11 12">
    <name type="scientific">Streptosporangium jomthongense</name>
    <dbReference type="NCBI Taxonomy" id="1193683"/>
    <lineage>
        <taxon>Bacteria</taxon>
        <taxon>Bacillati</taxon>
        <taxon>Actinomycetota</taxon>
        <taxon>Actinomycetes</taxon>
        <taxon>Streptosporangiales</taxon>
        <taxon>Streptosporangiaceae</taxon>
        <taxon>Streptosporangium</taxon>
    </lineage>
</organism>
<dbReference type="Proteomes" id="UP001595698">
    <property type="component" value="Unassembled WGS sequence"/>
</dbReference>
<feature type="transmembrane region" description="Helical" evidence="8">
    <location>
        <begin position="148"/>
        <end position="170"/>
    </location>
</feature>
<dbReference type="InterPro" id="IPR027417">
    <property type="entry name" value="P-loop_NTPase"/>
</dbReference>
<dbReference type="SUPFAM" id="SSF52540">
    <property type="entry name" value="P-loop containing nucleoside triphosphate hydrolases"/>
    <property type="match status" value="1"/>
</dbReference>
<dbReference type="CDD" id="cd18551">
    <property type="entry name" value="ABC_6TM_LmrA_like"/>
    <property type="match status" value="1"/>
</dbReference>
<evidence type="ECO:0000256" key="1">
    <source>
        <dbReference type="ARBA" id="ARBA00004651"/>
    </source>
</evidence>
<feature type="domain" description="ABC transmembrane type-1" evidence="10">
    <location>
        <begin position="43"/>
        <end position="321"/>
    </location>
</feature>
<evidence type="ECO:0000256" key="6">
    <source>
        <dbReference type="ARBA" id="ARBA00023136"/>
    </source>
</evidence>
<feature type="transmembrane region" description="Helical" evidence="8">
    <location>
        <begin position="298"/>
        <end position="320"/>
    </location>
</feature>
<dbReference type="InterPro" id="IPR003439">
    <property type="entry name" value="ABC_transporter-like_ATP-bd"/>
</dbReference>
<feature type="domain" description="ABC transporter" evidence="9">
    <location>
        <begin position="357"/>
        <end position="595"/>
    </location>
</feature>
<dbReference type="Pfam" id="PF00005">
    <property type="entry name" value="ABC_tran"/>
    <property type="match status" value="1"/>
</dbReference>
<keyword evidence="6 8" id="KW-0472">Membrane</keyword>
<dbReference type="InterPro" id="IPR039421">
    <property type="entry name" value="Type_1_exporter"/>
</dbReference>
<keyword evidence="4 11" id="KW-0067">ATP-binding</keyword>
<proteinExistence type="predicted"/>
<dbReference type="InterPro" id="IPR011527">
    <property type="entry name" value="ABC1_TM_dom"/>
</dbReference>
<dbReference type="SUPFAM" id="SSF90123">
    <property type="entry name" value="ABC transporter transmembrane region"/>
    <property type="match status" value="1"/>
</dbReference>
<keyword evidence="5 8" id="KW-1133">Transmembrane helix</keyword>
<evidence type="ECO:0000313" key="12">
    <source>
        <dbReference type="Proteomes" id="UP001595698"/>
    </source>
</evidence>
<dbReference type="RefSeq" id="WP_386191028.1">
    <property type="nucleotide sequence ID" value="NZ_JBHSBC010000021.1"/>
</dbReference>
<comment type="caution">
    <text evidence="11">The sequence shown here is derived from an EMBL/GenBank/DDBJ whole genome shotgun (WGS) entry which is preliminary data.</text>
</comment>
<dbReference type="PROSITE" id="PS50929">
    <property type="entry name" value="ABC_TM1F"/>
    <property type="match status" value="1"/>
</dbReference>
<dbReference type="InterPro" id="IPR003593">
    <property type="entry name" value="AAA+_ATPase"/>
</dbReference>
<feature type="transmembrane region" description="Helical" evidence="8">
    <location>
        <begin position="74"/>
        <end position="95"/>
    </location>
</feature>
<feature type="transmembrane region" description="Helical" evidence="8">
    <location>
        <begin position="176"/>
        <end position="196"/>
    </location>
</feature>
<feature type="region of interest" description="Disordered" evidence="7">
    <location>
        <begin position="1"/>
        <end position="21"/>
    </location>
</feature>
<keyword evidence="2 8" id="KW-0812">Transmembrane</keyword>
<protein>
    <submittedName>
        <fullName evidence="11">ABC transporter ATP-binding protein</fullName>
    </submittedName>
</protein>
<evidence type="ECO:0000256" key="4">
    <source>
        <dbReference type="ARBA" id="ARBA00022840"/>
    </source>
</evidence>
<evidence type="ECO:0000256" key="7">
    <source>
        <dbReference type="SAM" id="MobiDB-lite"/>
    </source>
</evidence>
<name>A0ABV8F5B2_9ACTN</name>
<evidence type="ECO:0000256" key="5">
    <source>
        <dbReference type="ARBA" id="ARBA00022989"/>
    </source>
</evidence>
<reference evidence="12" key="1">
    <citation type="journal article" date="2019" name="Int. J. Syst. Evol. Microbiol.">
        <title>The Global Catalogue of Microorganisms (GCM) 10K type strain sequencing project: providing services to taxonomists for standard genome sequencing and annotation.</title>
        <authorList>
            <consortium name="The Broad Institute Genomics Platform"/>
            <consortium name="The Broad Institute Genome Sequencing Center for Infectious Disease"/>
            <person name="Wu L."/>
            <person name="Ma J."/>
        </authorList>
    </citation>
    <scope>NUCLEOTIDE SEQUENCE [LARGE SCALE GENOMIC DNA]</scope>
    <source>
        <strain evidence="12">TBRC 7912</strain>
    </source>
</reference>
<gene>
    <name evidence="11" type="ORF">ACFOYY_20980</name>
</gene>
<feature type="transmembrane region" description="Helical" evidence="8">
    <location>
        <begin position="42"/>
        <end position="62"/>
    </location>
</feature>
<dbReference type="Gene3D" id="1.20.1560.10">
    <property type="entry name" value="ABC transporter type 1, transmembrane domain"/>
    <property type="match status" value="1"/>
</dbReference>
<evidence type="ECO:0000256" key="8">
    <source>
        <dbReference type="SAM" id="Phobius"/>
    </source>
</evidence>
<evidence type="ECO:0000313" key="11">
    <source>
        <dbReference type="EMBL" id="MFC3982630.1"/>
    </source>
</evidence>
<comment type="subcellular location">
    <subcellularLocation>
        <location evidence="1">Cell membrane</location>
        <topology evidence="1">Multi-pass membrane protein</topology>
    </subcellularLocation>
</comment>
<evidence type="ECO:0000259" key="9">
    <source>
        <dbReference type="PROSITE" id="PS50893"/>
    </source>
</evidence>
<dbReference type="InterPro" id="IPR036640">
    <property type="entry name" value="ABC1_TM_sf"/>
</dbReference>
<dbReference type="PANTHER" id="PTHR43394:SF1">
    <property type="entry name" value="ATP-BINDING CASSETTE SUB-FAMILY B MEMBER 10, MITOCHONDRIAL"/>
    <property type="match status" value="1"/>
</dbReference>
<evidence type="ECO:0000256" key="2">
    <source>
        <dbReference type="ARBA" id="ARBA00022692"/>
    </source>
</evidence>
<dbReference type="InterPro" id="IPR017871">
    <property type="entry name" value="ABC_transporter-like_CS"/>
</dbReference>
<accession>A0ABV8F5B2</accession>
<evidence type="ECO:0000259" key="10">
    <source>
        <dbReference type="PROSITE" id="PS50929"/>
    </source>
</evidence>
<dbReference type="EMBL" id="JBHSBC010000021">
    <property type="protein sequence ID" value="MFC3982630.1"/>
    <property type="molecule type" value="Genomic_DNA"/>
</dbReference>
<evidence type="ECO:0000256" key="3">
    <source>
        <dbReference type="ARBA" id="ARBA00022741"/>
    </source>
</evidence>
<dbReference type="PROSITE" id="PS00211">
    <property type="entry name" value="ABC_TRANSPORTER_1"/>
    <property type="match status" value="1"/>
</dbReference>
<dbReference type="PROSITE" id="PS50893">
    <property type="entry name" value="ABC_TRANSPORTER_2"/>
    <property type="match status" value="1"/>
</dbReference>
<keyword evidence="3" id="KW-0547">Nucleotide-binding</keyword>
<sequence>MTTVVAQETVPPDVTPGSGQAAPQVAGFRQALALLRPYRPSMVVAFAFGAASTVLAALQPLLVSSTVDGFAGGVPYGALGLMFALLVASATLNGLEQYVLQRSGERFAFDTRQRLIRHVYRLPIGVLERRERGDLVSRITTDVSQTRSILSSGLVELATSLITVLVSIVMMALIDWVLLALAALAIFVVIVAVYLIGRRTRPAGLRAQNAVGDLATVVTRALGAIRTIRATVSTTREADSAVERAREALDAGFAVARLRAVVQTFSGVAVQLLLVAVVAAGAIRVAAGSLTIGQLSAFIMYLLLMATPITVFGGLVSLLGEAFGSLTRIMEIQAMEPETDTPLTALPARTTPGEPVFTLRDVSFRYPRRTENGSDGEAWALRNVTLDFPGGRTTAVVGPSGAGKSTLFALLERFHDVTEGEIGFLGEDVRRLSRDELRGQISYVEQDAPALSGTVRDNLLLGAHTASRERCLEALRRVNLPATDDFLDAQVGEVGVLLSGGERQRLAIARAFLADAPILLLDEVTSNLDSNNEKVVQDVLRAKDGTQSIIVIAHRLSTVVAADSIIVMENGRVVAQGRHEELLRISPLYRELAHNQLLA</sequence>